<dbReference type="Pfam" id="PF21238">
    <property type="entry name" value="Pus10_C"/>
    <property type="match status" value="1"/>
</dbReference>
<dbReference type="FunFam" id="3.30.70.2510:FF:000001">
    <property type="entry name" value="tRNA pseudouridine synthase Pus10"/>
    <property type="match status" value="1"/>
</dbReference>
<evidence type="ECO:0000256" key="5">
    <source>
        <dbReference type="ARBA" id="ARBA00075270"/>
    </source>
</evidence>
<dbReference type="PANTHER" id="PTHR21568">
    <property type="entry name" value="TRNA PSEUDOURIDINE SYNTHASE PUS10"/>
    <property type="match status" value="1"/>
</dbReference>
<evidence type="ECO:0000256" key="6">
    <source>
        <dbReference type="ARBA" id="ARBA00079393"/>
    </source>
</evidence>
<organism evidence="10 11">
    <name type="scientific">Holothuria leucospilota</name>
    <name type="common">Black long sea cucumber</name>
    <name type="synonym">Mertensiothuria leucospilota</name>
    <dbReference type="NCBI Taxonomy" id="206669"/>
    <lineage>
        <taxon>Eukaryota</taxon>
        <taxon>Metazoa</taxon>
        <taxon>Echinodermata</taxon>
        <taxon>Eleutherozoa</taxon>
        <taxon>Echinozoa</taxon>
        <taxon>Holothuroidea</taxon>
        <taxon>Aspidochirotacea</taxon>
        <taxon>Aspidochirotida</taxon>
        <taxon>Holothuriidae</taxon>
        <taxon>Holothuria</taxon>
    </lineage>
</organism>
<dbReference type="EC" id="5.4.99.25" evidence="2"/>
<dbReference type="SUPFAM" id="SSF55120">
    <property type="entry name" value="Pseudouridine synthase"/>
    <property type="match status" value="1"/>
</dbReference>
<gene>
    <name evidence="10" type="ORF">HOLleu_08965</name>
</gene>
<proteinExistence type="inferred from homology"/>
<dbReference type="Gene3D" id="3.30.70.2510">
    <property type="match status" value="1"/>
</dbReference>
<evidence type="ECO:0000256" key="4">
    <source>
        <dbReference type="ARBA" id="ARBA00023235"/>
    </source>
</evidence>
<feature type="domain" description="Pus10-like C-terminal" evidence="9">
    <location>
        <begin position="278"/>
        <end position="508"/>
    </location>
</feature>
<evidence type="ECO:0000313" key="11">
    <source>
        <dbReference type="Proteomes" id="UP001152320"/>
    </source>
</evidence>
<dbReference type="GO" id="GO:0003723">
    <property type="term" value="F:RNA binding"/>
    <property type="evidence" value="ECO:0007669"/>
    <property type="project" value="InterPro"/>
</dbReference>
<comment type="similarity">
    <text evidence="1">Belongs to the pseudouridine synthase Pus10 family.</text>
</comment>
<evidence type="ECO:0000256" key="3">
    <source>
        <dbReference type="ARBA" id="ARBA00022694"/>
    </source>
</evidence>
<dbReference type="GO" id="GO:0160148">
    <property type="term" value="F:tRNA pseudouridine(55) synthase activity"/>
    <property type="evidence" value="ECO:0007669"/>
    <property type="project" value="UniProtKB-EC"/>
</dbReference>
<name>A0A9Q1CJ19_HOLLE</name>
<feature type="domain" description="Pus10 N-terminal eukaryotes" evidence="8">
    <location>
        <begin position="97"/>
        <end position="265"/>
    </location>
</feature>
<dbReference type="Pfam" id="PF21237">
    <property type="entry name" value="Pus10_N_euk"/>
    <property type="match status" value="1"/>
</dbReference>
<reference evidence="10" key="1">
    <citation type="submission" date="2021-10" db="EMBL/GenBank/DDBJ databases">
        <title>Tropical sea cucumber genome reveals ecological adaptation and Cuvierian tubules defense mechanism.</title>
        <authorList>
            <person name="Chen T."/>
        </authorList>
    </citation>
    <scope>NUCLEOTIDE SEQUENCE</scope>
    <source>
        <strain evidence="10">Nanhai2018</strain>
        <tissue evidence="10">Muscle</tissue>
    </source>
</reference>
<comment type="caution">
    <text evidence="10">The sequence shown here is derived from an EMBL/GenBank/DDBJ whole genome shotgun (WGS) entry which is preliminary data.</text>
</comment>
<evidence type="ECO:0000256" key="1">
    <source>
        <dbReference type="ARBA" id="ARBA00009652"/>
    </source>
</evidence>
<dbReference type="NCBIfam" id="TIGR01213">
    <property type="entry name" value="pseudo_Pus10arc"/>
    <property type="match status" value="1"/>
</dbReference>
<protein>
    <recommendedName>
        <fullName evidence="2">tRNA pseudouridine(55) synthase</fullName>
        <ecNumber evidence="2">5.4.99.25</ecNumber>
    </recommendedName>
    <alternativeName>
        <fullName evidence="7">tRNA pseudouridine 55 synthase</fullName>
    </alternativeName>
    <alternativeName>
        <fullName evidence="5">tRNA pseudouridylate synthase</fullName>
    </alternativeName>
    <alternativeName>
        <fullName evidence="6">tRNA-uridine isomerase</fullName>
    </alternativeName>
</protein>
<dbReference type="Proteomes" id="UP001152320">
    <property type="component" value="Chromosome 3"/>
</dbReference>
<dbReference type="Gene3D" id="3.30.70.3190">
    <property type="match status" value="1"/>
</dbReference>
<dbReference type="AlphaFoldDB" id="A0A9Q1CJ19"/>
<evidence type="ECO:0000259" key="9">
    <source>
        <dbReference type="Pfam" id="PF21238"/>
    </source>
</evidence>
<evidence type="ECO:0000256" key="2">
    <source>
        <dbReference type="ARBA" id="ARBA00012787"/>
    </source>
</evidence>
<dbReference type="OrthoDB" id="271937at2759"/>
<evidence type="ECO:0000259" key="8">
    <source>
        <dbReference type="Pfam" id="PF21237"/>
    </source>
</evidence>
<dbReference type="FunFam" id="3.30.70.3190:FF:000001">
    <property type="entry name" value="tRNA pseudouridine synthase Pus10"/>
    <property type="match status" value="1"/>
</dbReference>
<dbReference type="InterPro" id="IPR048741">
    <property type="entry name" value="Pus10-like_C"/>
</dbReference>
<dbReference type="PANTHER" id="PTHR21568:SF0">
    <property type="entry name" value="TRNA PSEUDOURIDINE SYNTHASE PUS10"/>
    <property type="match status" value="1"/>
</dbReference>
<accession>A0A9Q1CJ19</accession>
<evidence type="ECO:0000256" key="7">
    <source>
        <dbReference type="ARBA" id="ARBA00083669"/>
    </source>
</evidence>
<keyword evidence="3" id="KW-0819">tRNA processing</keyword>
<dbReference type="InterPro" id="IPR020103">
    <property type="entry name" value="PsdUridine_synth_cat_dom_sf"/>
</dbReference>
<evidence type="ECO:0000313" key="10">
    <source>
        <dbReference type="EMBL" id="KAJ8045861.1"/>
    </source>
</evidence>
<keyword evidence="11" id="KW-1185">Reference proteome</keyword>
<dbReference type="InterPro" id="IPR039894">
    <property type="entry name" value="Pus10-like"/>
</dbReference>
<dbReference type="EMBL" id="JAIZAY010000003">
    <property type="protein sequence ID" value="KAJ8045861.1"/>
    <property type="molecule type" value="Genomic_DNA"/>
</dbReference>
<sequence>MADTEISAAENDEHSQKDVTCIDQAEDIHAERKTMLAVLQECNCCPRCQLRFQNMRWPPMYSDPKPEVLDSSHSSVTLKGDAEQIDNETSDKSTPVCPLCLGILQDLCKKSFIHELGNQLKSEDFEFKNYALTLSLPLELYIRQHLFLIYIKTKKVTINRSDVVDIKDVYKWVCGPLMASELKVPFKLYSPFEVQMTFQNAETEAEVEELLAGPPPKKKKRRFYKPKPLKKEPATKQQVINKLKEKSNEELKEMFSIPPTSPTLCSVCKVEGIHQSIFVAGRYNKYSRSLSQTPWILDGTRMTPSSVQELVCDSMKEMFRASAYNFVASGREDVDVKTLGRGRPFAVELNSPRRTVFTDEDMKSLQEKINSMTTSIAVRDLQIVTREDTSKLKEGEQEKTKDYSALIRLADEVTQEMLDSFSKIEKLTVQQKTPIRVLHRRPLATREKIIHSMSASPVDSHHFKLHLCTQAGTYIKEFVHGDFGRTQPNVSSLLKTEADILTLDVEAVNLDWPKALDT</sequence>
<keyword evidence="4" id="KW-0413">Isomerase</keyword>
<dbReference type="InterPro" id="IPR048742">
    <property type="entry name" value="Pus10_N_euk"/>
</dbReference>
<dbReference type="GO" id="GO:0031119">
    <property type="term" value="P:tRNA pseudouridine synthesis"/>
    <property type="evidence" value="ECO:0007669"/>
    <property type="project" value="TreeGrafter"/>
</dbReference>